<keyword evidence="1" id="KW-0472">Membrane</keyword>
<dbReference type="EMBL" id="FPIW01000048">
    <property type="protein sequence ID" value="SFW63083.1"/>
    <property type="molecule type" value="Genomic_DNA"/>
</dbReference>
<reference evidence="3" key="1">
    <citation type="submission" date="2016-11" db="EMBL/GenBank/DDBJ databases">
        <authorList>
            <person name="Jaros S."/>
            <person name="Januszkiewicz K."/>
            <person name="Wedrychowicz H."/>
        </authorList>
    </citation>
    <scope>NUCLEOTIDE SEQUENCE [LARGE SCALE GENOMIC DNA]</scope>
    <source>
        <strain evidence="3">DSM 7057</strain>
    </source>
</reference>
<gene>
    <name evidence="2" type="ORF">SAMN02910291_02195</name>
</gene>
<keyword evidence="1" id="KW-0812">Transmembrane</keyword>
<proteinExistence type="predicted"/>
<evidence type="ECO:0000313" key="2">
    <source>
        <dbReference type="EMBL" id="SFW63083.1"/>
    </source>
</evidence>
<feature type="transmembrane region" description="Helical" evidence="1">
    <location>
        <begin position="106"/>
        <end position="124"/>
    </location>
</feature>
<feature type="transmembrane region" description="Helical" evidence="1">
    <location>
        <begin position="129"/>
        <end position="147"/>
    </location>
</feature>
<evidence type="ECO:0000313" key="3">
    <source>
        <dbReference type="Proteomes" id="UP000182680"/>
    </source>
</evidence>
<feature type="transmembrane region" description="Helical" evidence="1">
    <location>
        <begin position="17"/>
        <end position="34"/>
    </location>
</feature>
<organism evidence="2 3">
    <name type="scientific">Desulfovibrio desulfuricans</name>
    <dbReference type="NCBI Taxonomy" id="876"/>
    <lineage>
        <taxon>Bacteria</taxon>
        <taxon>Pseudomonadati</taxon>
        <taxon>Thermodesulfobacteriota</taxon>
        <taxon>Desulfovibrionia</taxon>
        <taxon>Desulfovibrionales</taxon>
        <taxon>Desulfovibrionaceae</taxon>
        <taxon>Desulfovibrio</taxon>
    </lineage>
</organism>
<evidence type="ECO:0000256" key="1">
    <source>
        <dbReference type="SAM" id="Phobius"/>
    </source>
</evidence>
<name>A0AA94HU55_DESDE</name>
<feature type="transmembrane region" description="Helical" evidence="1">
    <location>
        <begin position="74"/>
        <end position="94"/>
    </location>
</feature>
<protein>
    <submittedName>
        <fullName evidence="2">Uncharacterized protein</fullName>
    </submittedName>
</protein>
<sequence>MLFPLCRFFDLTQPGSLLIPLILCMLAAYLASFCEQRQRIWQNAMVDKVEIWCEGKRGGTSPGAALCYSSLRRFFWQIGLYCLCFALIFSLLGILQRHQALPPLQAVTWSALYVAALMGAVLSLRTRQAYVVLVGCLGMLALLIWVGH</sequence>
<comment type="caution">
    <text evidence="2">The sequence shown here is derived from an EMBL/GenBank/DDBJ whole genome shotgun (WGS) entry which is preliminary data.</text>
</comment>
<accession>A0AA94HU55</accession>
<dbReference type="Proteomes" id="UP000182680">
    <property type="component" value="Unassembled WGS sequence"/>
</dbReference>
<keyword evidence="1" id="KW-1133">Transmembrane helix</keyword>
<dbReference type="AlphaFoldDB" id="A0AA94HU55"/>
<dbReference type="RefSeq" id="WP_012624601.1">
    <property type="nucleotide sequence ID" value="NZ_FPIW01000048.1"/>
</dbReference>